<keyword evidence="2" id="KW-0812">Transmembrane</keyword>
<organism evidence="4 5">
    <name type="scientific">Pristionchus entomophagus</name>
    <dbReference type="NCBI Taxonomy" id="358040"/>
    <lineage>
        <taxon>Eukaryota</taxon>
        <taxon>Metazoa</taxon>
        <taxon>Ecdysozoa</taxon>
        <taxon>Nematoda</taxon>
        <taxon>Chromadorea</taxon>
        <taxon>Rhabditida</taxon>
        <taxon>Rhabditina</taxon>
        <taxon>Diplogasteromorpha</taxon>
        <taxon>Diplogasteroidea</taxon>
        <taxon>Neodiplogasteridae</taxon>
        <taxon>Pristionchus</taxon>
    </lineage>
</organism>
<feature type="transmembrane region" description="Helical" evidence="2">
    <location>
        <begin position="72"/>
        <end position="94"/>
    </location>
</feature>
<proteinExistence type="predicted"/>
<gene>
    <name evidence="4" type="ORF">PENTCL1PPCAC_14974</name>
</gene>
<dbReference type="AlphaFoldDB" id="A0AAV5TG27"/>
<accession>A0AAV5TG27</accession>
<dbReference type="EMBL" id="BTSX01000004">
    <property type="protein sequence ID" value="GMS92799.1"/>
    <property type="molecule type" value="Genomic_DNA"/>
</dbReference>
<feature type="non-terminal residue" evidence="4">
    <location>
        <position position="1"/>
    </location>
</feature>
<comment type="caution">
    <text evidence="4">The sequence shown here is derived from an EMBL/GenBank/DDBJ whole genome shotgun (WGS) entry which is preliminary data.</text>
</comment>
<feature type="chain" id="PRO_5043865259" evidence="3">
    <location>
        <begin position="23"/>
        <end position="204"/>
    </location>
</feature>
<protein>
    <submittedName>
        <fullName evidence="4">Uncharacterized protein</fullName>
    </submittedName>
</protein>
<evidence type="ECO:0000256" key="1">
    <source>
        <dbReference type="SAM" id="MobiDB-lite"/>
    </source>
</evidence>
<feature type="region of interest" description="Disordered" evidence="1">
    <location>
        <begin position="144"/>
        <end position="186"/>
    </location>
</feature>
<evidence type="ECO:0000313" key="5">
    <source>
        <dbReference type="Proteomes" id="UP001432027"/>
    </source>
</evidence>
<feature type="signal peptide" evidence="3">
    <location>
        <begin position="1"/>
        <end position="22"/>
    </location>
</feature>
<keyword evidence="2" id="KW-0472">Membrane</keyword>
<keyword evidence="5" id="KW-1185">Reference proteome</keyword>
<feature type="compositionally biased region" description="Low complexity" evidence="1">
    <location>
        <begin position="150"/>
        <end position="160"/>
    </location>
</feature>
<feature type="compositionally biased region" description="Polar residues" evidence="1">
    <location>
        <begin position="161"/>
        <end position="171"/>
    </location>
</feature>
<name>A0AAV5TG27_9BILA</name>
<reference evidence="4" key="1">
    <citation type="submission" date="2023-10" db="EMBL/GenBank/DDBJ databases">
        <title>Genome assembly of Pristionchus species.</title>
        <authorList>
            <person name="Yoshida K."/>
            <person name="Sommer R.J."/>
        </authorList>
    </citation>
    <scope>NUCLEOTIDE SEQUENCE</scope>
    <source>
        <strain evidence="4">RS0144</strain>
    </source>
</reference>
<evidence type="ECO:0000256" key="2">
    <source>
        <dbReference type="SAM" id="Phobius"/>
    </source>
</evidence>
<evidence type="ECO:0000313" key="4">
    <source>
        <dbReference type="EMBL" id="GMS92799.1"/>
    </source>
</evidence>
<evidence type="ECO:0000256" key="3">
    <source>
        <dbReference type="SAM" id="SignalP"/>
    </source>
</evidence>
<keyword evidence="2" id="KW-1133">Transmembrane helix</keyword>
<keyword evidence="3" id="KW-0732">Signal</keyword>
<dbReference type="Proteomes" id="UP001432027">
    <property type="component" value="Unassembled WGS sequence"/>
</dbReference>
<sequence length="204" mass="21556">IPFLSTPIAHFIFLLLFTAAATFLCTSSEVSVDSSLSLFHTFHASGSPLKKDPHPTRFVSSPTLNSASETSPVYSCLMYSTSAVVFLVGVAVSLDRSSPPIRRKIDPYSDENQLARPLAMLRPNTSVSGNASFFSIATSFPLPPNPPSSSQPNPVSSSLNESPPASITVSTDESELRSSSKYCMSSSSAGTIIAAKSTVCGRAE</sequence>
<feature type="non-terminal residue" evidence="4">
    <location>
        <position position="204"/>
    </location>
</feature>